<feature type="transmembrane region" description="Helical" evidence="1">
    <location>
        <begin position="99"/>
        <end position="117"/>
    </location>
</feature>
<dbReference type="EMBL" id="JAVIKH010000006">
    <property type="protein sequence ID" value="MDX8335967.1"/>
    <property type="molecule type" value="Genomic_DNA"/>
</dbReference>
<dbReference type="PANTHER" id="PTHR35813:SF1">
    <property type="entry name" value="INNER MEMBRANE PROTEIN YBAN"/>
    <property type="match status" value="1"/>
</dbReference>
<keyword evidence="1" id="KW-0472">Membrane</keyword>
<dbReference type="PANTHER" id="PTHR35813">
    <property type="entry name" value="INNER MEMBRANE PROTEIN YBAN"/>
    <property type="match status" value="1"/>
</dbReference>
<evidence type="ECO:0000256" key="1">
    <source>
        <dbReference type="SAM" id="Phobius"/>
    </source>
</evidence>
<organism evidence="2 3">
    <name type="scientific">Candidatus Cetobacterium colombiensis</name>
    <dbReference type="NCBI Taxonomy" id="3073100"/>
    <lineage>
        <taxon>Bacteria</taxon>
        <taxon>Fusobacteriati</taxon>
        <taxon>Fusobacteriota</taxon>
        <taxon>Fusobacteriia</taxon>
        <taxon>Fusobacteriales</taxon>
        <taxon>Fusobacteriaceae</taxon>
        <taxon>Cetobacterium</taxon>
    </lineage>
</organism>
<proteinExistence type="predicted"/>
<dbReference type="InterPro" id="IPR007401">
    <property type="entry name" value="DUF454"/>
</dbReference>
<dbReference type="RefSeq" id="WP_320313372.1">
    <property type="nucleotide sequence ID" value="NZ_JAVIKH010000006.1"/>
</dbReference>
<keyword evidence="3" id="KW-1185">Reference proteome</keyword>
<dbReference type="PIRSF" id="PIRSF016789">
    <property type="entry name" value="DUF454"/>
    <property type="match status" value="1"/>
</dbReference>
<dbReference type="Proteomes" id="UP001279681">
    <property type="component" value="Unassembled WGS sequence"/>
</dbReference>
<dbReference type="Pfam" id="PF04304">
    <property type="entry name" value="DUF454"/>
    <property type="match status" value="1"/>
</dbReference>
<evidence type="ECO:0000313" key="2">
    <source>
        <dbReference type="EMBL" id="MDX8335967.1"/>
    </source>
</evidence>
<keyword evidence="1" id="KW-0812">Transmembrane</keyword>
<gene>
    <name evidence="2" type="ORF">RFV38_05575</name>
</gene>
<protein>
    <submittedName>
        <fullName evidence="2">YbaN family protein</fullName>
    </submittedName>
</protein>
<feature type="transmembrane region" description="Helical" evidence="1">
    <location>
        <begin position="6"/>
        <end position="39"/>
    </location>
</feature>
<name>A0ABU4W8V9_9FUSO</name>
<evidence type="ECO:0000313" key="3">
    <source>
        <dbReference type="Proteomes" id="UP001279681"/>
    </source>
</evidence>
<sequence>MKKNFFMILGFLFLFLGILGAILPVIPTVPFLLAAAYFFEKGSERIYNWLITNPYFGEHLKNYRVHKGMTKRNKIIAIISSIFGISFGIYFMPFSIGKAILFFVLIGVIIHIIKIETIKKDS</sequence>
<comment type="caution">
    <text evidence="2">The sequence shown here is derived from an EMBL/GenBank/DDBJ whole genome shotgun (WGS) entry which is preliminary data.</text>
</comment>
<keyword evidence="1" id="KW-1133">Transmembrane helix</keyword>
<reference evidence="3" key="1">
    <citation type="submission" date="2023-07" db="EMBL/GenBank/DDBJ databases">
        <authorList>
            <person name="Colorado M.A."/>
            <person name="Villamil L.M."/>
            <person name="Melo J.F."/>
            <person name="Rodriguez J.A."/>
            <person name="Ruiz R.Y."/>
        </authorList>
    </citation>
    <scope>NUCLEOTIDE SEQUENCE [LARGE SCALE GENOMIC DNA]</scope>
    <source>
        <strain evidence="3">C33</strain>
    </source>
</reference>
<feature type="transmembrane region" description="Helical" evidence="1">
    <location>
        <begin position="75"/>
        <end position="93"/>
    </location>
</feature>
<accession>A0ABU4W8V9</accession>